<evidence type="ECO:0000313" key="2">
    <source>
        <dbReference type="Proteomes" id="UP001501866"/>
    </source>
</evidence>
<dbReference type="SUPFAM" id="SSF158745">
    <property type="entry name" value="LanC-like"/>
    <property type="match status" value="1"/>
</dbReference>
<dbReference type="Proteomes" id="UP001501866">
    <property type="component" value="Unassembled WGS sequence"/>
</dbReference>
<sequence>MNDQPRTDPLAHTILDILEACSAEPGPETDSHPGDIGPMVLAALAGESFGAGAAESGPASRAMQRSLRALGTDVPHGGVFGGGTSGYLLGLGMAARTWPACEALAHRMRDLLLADLATHRWGTSGVGWSDYDLVSGPAGISIALASDDRVTETELSPLRDHLVQMLRSPDLGGLRVSKYRDDALRGWNYGHVNTGLAHGAAGVAVALCFMARRFGPSEDVDRALRSLAYWYLGQSFVDDRGIVTWDTADVSPRSVRQTSRRQAWCYGSPGIAWTLWEAGSVLGDEEICEAARRTAGSFVQAFDDEWHVDGMFLCHGAAGVMLLADCFDRYAAVPGADRLRDRLRSYLWSRLAELPRLARSNAGLLGGASGVAAALAALESGQRDWLPALGLR</sequence>
<keyword evidence="2" id="KW-1185">Reference proteome</keyword>
<reference evidence="2" key="1">
    <citation type="journal article" date="2019" name="Int. J. Syst. Evol. Microbiol.">
        <title>The Global Catalogue of Microorganisms (GCM) 10K type strain sequencing project: providing services to taxonomists for standard genome sequencing and annotation.</title>
        <authorList>
            <consortium name="The Broad Institute Genomics Platform"/>
            <consortium name="The Broad Institute Genome Sequencing Center for Infectious Disease"/>
            <person name="Wu L."/>
            <person name="Ma J."/>
        </authorList>
    </citation>
    <scope>NUCLEOTIDE SEQUENCE [LARGE SCALE GENOMIC DNA]</scope>
    <source>
        <strain evidence="2">JCM 9095</strain>
    </source>
</reference>
<dbReference type="Gene3D" id="1.50.10.20">
    <property type="match status" value="1"/>
</dbReference>
<evidence type="ECO:0000313" key="1">
    <source>
        <dbReference type="EMBL" id="GAA3167894.1"/>
    </source>
</evidence>
<accession>A0ABP6P5F7</accession>
<proteinExistence type="predicted"/>
<dbReference type="SMART" id="SM01260">
    <property type="entry name" value="LANC_like"/>
    <property type="match status" value="1"/>
</dbReference>
<dbReference type="PRINTS" id="PR01950">
    <property type="entry name" value="LANCSUPER"/>
</dbReference>
<name>A0ABP6P5F7_9ACTN</name>
<dbReference type="PRINTS" id="PR01955">
    <property type="entry name" value="LANCFRANKIA"/>
</dbReference>
<dbReference type="RefSeq" id="WP_161176262.1">
    <property type="nucleotide sequence ID" value="NZ_BAAAUH010000007.1"/>
</dbReference>
<dbReference type="Pfam" id="PF05147">
    <property type="entry name" value="LANC_like"/>
    <property type="match status" value="1"/>
</dbReference>
<protein>
    <recommendedName>
        <fullName evidence="3">Subtilin biosynthesis protein spaC</fullName>
    </recommendedName>
</protein>
<evidence type="ECO:0008006" key="3">
    <source>
        <dbReference type="Google" id="ProtNLM"/>
    </source>
</evidence>
<gene>
    <name evidence="1" type="ORF">GCM10010451_15290</name>
</gene>
<dbReference type="InterPro" id="IPR007822">
    <property type="entry name" value="LANC-like"/>
</dbReference>
<organism evidence="1 2">
    <name type="scientific">Streptomyces virens</name>
    <dbReference type="NCBI Taxonomy" id="285572"/>
    <lineage>
        <taxon>Bacteria</taxon>
        <taxon>Bacillati</taxon>
        <taxon>Actinomycetota</taxon>
        <taxon>Actinomycetes</taxon>
        <taxon>Kitasatosporales</taxon>
        <taxon>Streptomycetaceae</taxon>
        <taxon>Streptomyces</taxon>
    </lineage>
</organism>
<comment type="caution">
    <text evidence="1">The sequence shown here is derived from an EMBL/GenBank/DDBJ whole genome shotgun (WGS) entry which is preliminary data.</text>
</comment>
<dbReference type="EMBL" id="BAAAUH010000007">
    <property type="protein sequence ID" value="GAA3167894.1"/>
    <property type="molecule type" value="Genomic_DNA"/>
</dbReference>